<dbReference type="PANTHER" id="PTHR43963">
    <property type="entry name" value="CARBONYL REDUCTASE 1-RELATED"/>
    <property type="match status" value="1"/>
</dbReference>
<reference evidence="5 6" key="1">
    <citation type="journal article" date="2013" name="Curr. Biol.">
        <title>The Genome of the Foraminiferan Reticulomyxa filosa.</title>
        <authorList>
            <person name="Glockner G."/>
            <person name="Hulsmann N."/>
            <person name="Schleicher M."/>
            <person name="Noegel A.A."/>
            <person name="Eichinger L."/>
            <person name="Gallinger C."/>
            <person name="Pawlowski J."/>
            <person name="Sierra R."/>
            <person name="Euteneuer U."/>
            <person name="Pillet L."/>
            <person name="Moustafa A."/>
            <person name="Platzer M."/>
            <person name="Groth M."/>
            <person name="Szafranski K."/>
            <person name="Schliwa M."/>
        </authorList>
    </citation>
    <scope>NUCLEOTIDE SEQUENCE [LARGE SCALE GENOMIC DNA]</scope>
</reference>
<proteinExistence type="inferred from homology"/>
<dbReference type="Pfam" id="PF00106">
    <property type="entry name" value="adh_short"/>
    <property type="match status" value="2"/>
</dbReference>
<dbReference type="PRINTS" id="PR00081">
    <property type="entry name" value="GDHRDH"/>
</dbReference>
<dbReference type="AlphaFoldDB" id="X6MFF8"/>
<dbReference type="OrthoDB" id="10262319at2759"/>
<evidence type="ECO:0000256" key="3">
    <source>
        <dbReference type="ARBA" id="ARBA00023002"/>
    </source>
</evidence>
<comment type="caution">
    <text evidence="5">The sequence shown here is derived from an EMBL/GenBank/DDBJ whole genome shotgun (WGS) entry which is preliminary data.</text>
</comment>
<protein>
    <submittedName>
        <fullName evidence="5">Carbonyl reductase 1 9-reductase</fullName>
    </submittedName>
</protein>
<keyword evidence="4" id="KW-0812">Transmembrane</keyword>
<evidence type="ECO:0000256" key="1">
    <source>
        <dbReference type="ARBA" id="ARBA00006484"/>
    </source>
</evidence>
<organism evidence="5 6">
    <name type="scientific">Reticulomyxa filosa</name>
    <dbReference type="NCBI Taxonomy" id="46433"/>
    <lineage>
        <taxon>Eukaryota</taxon>
        <taxon>Sar</taxon>
        <taxon>Rhizaria</taxon>
        <taxon>Retaria</taxon>
        <taxon>Foraminifera</taxon>
        <taxon>Monothalamids</taxon>
        <taxon>Reticulomyxidae</taxon>
        <taxon>Reticulomyxa</taxon>
    </lineage>
</organism>
<dbReference type="InterPro" id="IPR002347">
    <property type="entry name" value="SDR_fam"/>
</dbReference>
<accession>X6MFF8</accession>
<dbReference type="InterPro" id="IPR036291">
    <property type="entry name" value="NAD(P)-bd_dom_sf"/>
</dbReference>
<dbReference type="GO" id="GO:0016491">
    <property type="term" value="F:oxidoreductase activity"/>
    <property type="evidence" value="ECO:0007669"/>
    <property type="project" value="UniProtKB-KW"/>
</dbReference>
<keyword evidence="6" id="KW-1185">Reference proteome</keyword>
<evidence type="ECO:0000313" key="5">
    <source>
        <dbReference type="EMBL" id="ETO12639.1"/>
    </source>
</evidence>
<gene>
    <name evidence="5" type="ORF">RFI_24736</name>
</gene>
<name>X6MFF8_RETFI</name>
<dbReference type="Gene3D" id="3.40.50.720">
    <property type="entry name" value="NAD(P)-binding Rossmann-like Domain"/>
    <property type="match status" value="1"/>
</dbReference>
<comment type="similarity">
    <text evidence="1">Belongs to the short-chain dehydrogenases/reductases (SDR) family.</text>
</comment>
<dbReference type="Proteomes" id="UP000023152">
    <property type="component" value="Unassembled WGS sequence"/>
</dbReference>
<feature type="transmembrane region" description="Helical" evidence="4">
    <location>
        <begin position="218"/>
        <end position="237"/>
    </location>
</feature>
<dbReference type="PANTHER" id="PTHR43963:SF6">
    <property type="entry name" value="CHAIN DEHYDROGENASE FAMILY PROTEIN, PUTATIVE (AFU_ORTHOLOGUE AFUA_3G15350)-RELATED"/>
    <property type="match status" value="1"/>
</dbReference>
<evidence type="ECO:0000256" key="2">
    <source>
        <dbReference type="ARBA" id="ARBA00022857"/>
    </source>
</evidence>
<keyword evidence="2" id="KW-0521">NADP</keyword>
<evidence type="ECO:0000256" key="4">
    <source>
        <dbReference type="SAM" id="Phobius"/>
    </source>
</evidence>
<dbReference type="SUPFAM" id="SSF51735">
    <property type="entry name" value="NAD(P)-binding Rossmann-fold domains"/>
    <property type="match status" value="1"/>
</dbReference>
<dbReference type="EMBL" id="ASPP01021237">
    <property type="protein sequence ID" value="ETO12639.1"/>
    <property type="molecule type" value="Genomic_DNA"/>
</dbReference>
<sequence length="244" mass="27322">MAQAITKRIVLITGANKGIGLAIAQQLLDRGHHHVLLGTRNLEKCATLCCSPEKNLHKKNNVNSGKEVLEKHFKKNENIECVQIDLSSEESIKNAAAHVKKNHEKVDTIIHNAAMAFKGDAFDADVVKSTFAVNYYGTIAVNNAFLPLLSNNDPRVIFVSSRAGRLSSIQSEKVQQQFLQCNDFNDLTKLLNEFVDTVKQDKDKLGYWPKSAYGMSKVVYNFLKSSCIIIFFCYIMSLSDSFFL</sequence>
<keyword evidence="3" id="KW-0560">Oxidoreductase</keyword>
<keyword evidence="4" id="KW-0472">Membrane</keyword>
<keyword evidence="4" id="KW-1133">Transmembrane helix</keyword>
<evidence type="ECO:0000313" key="6">
    <source>
        <dbReference type="Proteomes" id="UP000023152"/>
    </source>
</evidence>
<dbReference type="OMA" id="YWANDSV"/>